<comment type="caution">
    <text evidence="2">The sequence shown here is derived from an EMBL/GenBank/DDBJ whole genome shotgun (WGS) entry which is preliminary data.</text>
</comment>
<sequence length="342" mass="37044">MKKIYFLFVLAVTTITANATIRTVNNGSVGAGQYTSVQNAVDASTAGDTIYIHGSQTNYGDVTLNKRLVLIGAGHHVTGTQFNFPTLLGNIYLSQGNSTTLPTGSTIKGIHFPFIGGSGGSLSVNNVTLERNYIYSAATILGSGWICRNNFVNYFNVDNYKNTIISNNIISNSSVYYSDKPSVIITNNIFLNGAHFYTVKYATITNNIFIEPSLDYEIYNSQNTWNKNIMIYADPANYKTFPPANNTGVGNLNTVDAQFTSTIPLNITLEDATKHDWTLLATSIGFKYGTDGTDVGIHGGSYPSPNTSGATNIPQITSMDLQNSVLPQNGTLNIEFKAKGQQ</sequence>
<dbReference type="SUPFAM" id="SSF51126">
    <property type="entry name" value="Pectin lyase-like"/>
    <property type="match status" value="1"/>
</dbReference>
<feature type="signal peptide" evidence="1">
    <location>
        <begin position="1"/>
        <end position="19"/>
    </location>
</feature>
<dbReference type="EMBL" id="WSTB01000002">
    <property type="protein sequence ID" value="MWB93603.1"/>
    <property type="molecule type" value="Genomic_DNA"/>
</dbReference>
<dbReference type="AlphaFoldDB" id="A0A6I4NI28"/>
<evidence type="ECO:0008006" key="4">
    <source>
        <dbReference type="Google" id="ProtNLM"/>
    </source>
</evidence>
<evidence type="ECO:0000256" key="1">
    <source>
        <dbReference type="SAM" id="SignalP"/>
    </source>
</evidence>
<proteinExistence type="predicted"/>
<protein>
    <recommendedName>
        <fullName evidence="4">Right handed beta helix domain-containing protein</fullName>
    </recommendedName>
</protein>
<feature type="chain" id="PRO_5026354939" description="Right handed beta helix domain-containing protein" evidence="1">
    <location>
        <begin position="20"/>
        <end position="342"/>
    </location>
</feature>
<dbReference type="Proteomes" id="UP000471501">
    <property type="component" value="Unassembled WGS sequence"/>
</dbReference>
<gene>
    <name evidence="2" type="ORF">GON26_04475</name>
</gene>
<accession>A0A6I4NI28</accession>
<name>A0A6I4NI28_9FLAO</name>
<keyword evidence="1" id="KW-0732">Signal</keyword>
<organism evidence="2 3">
    <name type="scientific">Flavobacterium hydrocarbonoxydans</name>
    <dbReference type="NCBI Taxonomy" id="2683249"/>
    <lineage>
        <taxon>Bacteria</taxon>
        <taxon>Pseudomonadati</taxon>
        <taxon>Bacteroidota</taxon>
        <taxon>Flavobacteriia</taxon>
        <taxon>Flavobacteriales</taxon>
        <taxon>Flavobacteriaceae</taxon>
        <taxon>Flavobacterium</taxon>
    </lineage>
</organism>
<evidence type="ECO:0000313" key="2">
    <source>
        <dbReference type="EMBL" id="MWB93603.1"/>
    </source>
</evidence>
<dbReference type="InterPro" id="IPR011050">
    <property type="entry name" value="Pectin_lyase_fold/virulence"/>
</dbReference>
<keyword evidence="3" id="KW-1185">Reference proteome</keyword>
<evidence type="ECO:0000313" key="3">
    <source>
        <dbReference type="Proteomes" id="UP000471501"/>
    </source>
</evidence>
<dbReference type="RefSeq" id="WP_160373527.1">
    <property type="nucleotide sequence ID" value="NZ_WSTB01000002.1"/>
</dbReference>
<reference evidence="2 3" key="1">
    <citation type="submission" date="2019-12" db="EMBL/GenBank/DDBJ databases">
        <authorList>
            <person name="Kim Y.S."/>
        </authorList>
    </citation>
    <scope>NUCLEOTIDE SEQUENCE [LARGE SCALE GENOMIC DNA]</scope>
    <source>
        <strain evidence="2 3">GA093</strain>
    </source>
</reference>